<keyword evidence="4" id="KW-0805">Transcription regulation</keyword>
<evidence type="ECO:0000256" key="1">
    <source>
        <dbReference type="ARBA" id="ARBA00004123"/>
    </source>
</evidence>
<dbReference type="InterPro" id="IPR031693">
    <property type="entry name" value="Sin3_C"/>
</dbReference>
<keyword evidence="6 7" id="KW-0539">Nucleus</keyword>
<dbReference type="SMART" id="SM00761">
    <property type="entry name" value="HDAC_interact"/>
    <property type="match status" value="1"/>
</dbReference>
<evidence type="ECO:0000256" key="6">
    <source>
        <dbReference type="ARBA" id="ARBA00023242"/>
    </source>
</evidence>
<dbReference type="InterPro" id="IPR036600">
    <property type="entry name" value="PAH_sf"/>
</dbReference>
<accession>A0AAE1Y9I0</accession>
<organism evidence="10 11">
    <name type="scientific">Sesamum alatum</name>
    <dbReference type="NCBI Taxonomy" id="300844"/>
    <lineage>
        <taxon>Eukaryota</taxon>
        <taxon>Viridiplantae</taxon>
        <taxon>Streptophyta</taxon>
        <taxon>Embryophyta</taxon>
        <taxon>Tracheophyta</taxon>
        <taxon>Spermatophyta</taxon>
        <taxon>Magnoliopsida</taxon>
        <taxon>eudicotyledons</taxon>
        <taxon>Gunneridae</taxon>
        <taxon>Pentapetalae</taxon>
        <taxon>asterids</taxon>
        <taxon>lamiids</taxon>
        <taxon>Lamiales</taxon>
        <taxon>Pedaliaceae</taxon>
        <taxon>Sesamum</taxon>
    </lineage>
</organism>
<feature type="compositionally biased region" description="Acidic residues" evidence="8">
    <location>
        <begin position="976"/>
        <end position="995"/>
    </location>
</feature>
<dbReference type="Pfam" id="PF08295">
    <property type="entry name" value="Sin3_corepress"/>
    <property type="match status" value="1"/>
</dbReference>
<comment type="subcellular location">
    <subcellularLocation>
        <location evidence="1 7">Nucleus</location>
    </subcellularLocation>
</comment>
<name>A0AAE1Y9I0_9LAMI</name>
<feature type="compositionally biased region" description="Basic and acidic residues" evidence="8">
    <location>
        <begin position="321"/>
        <end position="332"/>
    </location>
</feature>
<gene>
    <name evidence="10" type="ORF">Salat_1385800</name>
</gene>
<keyword evidence="2" id="KW-0678">Repressor</keyword>
<evidence type="ECO:0000256" key="8">
    <source>
        <dbReference type="SAM" id="MobiDB-lite"/>
    </source>
</evidence>
<dbReference type="PANTHER" id="PTHR12346">
    <property type="entry name" value="SIN3B-RELATED"/>
    <property type="match status" value="1"/>
</dbReference>
<dbReference type="GO" id="GO:0000122">
    <property type="term" value="P:negative regulation of transcription by RNA polymerase II"/>
    <property type="evidence" value="ECO:0007669"/>
    <property type="project" value="TreeGrafter"/>
</dbReference>
<evidence type="ECO:0000256" key="2">
    <source>
        <dbReference type="ARBA" id="ARBA00022491"/>
    </source>
</evidence>
<dbReference type="Gene3D" id="1.20.1160.11">
    <property type="entry name" value="Paired amphipathic helix"/>
    <property type="match status" value="3"/>
</dbReference>
<dbReference type="InterPro" id="IPR039774">
    <property type="entry name" value="Sin3-like"/>
</dbReference>
<proteinExistence type="predicted"/>
<dbReference type="FunFam" id="1.20.1160.11:FF:000002">
    <property type="entry name" value="Paired amphipathic helix protein SIN3"/>
    <property type="match status" value="1"/>
</dbReference>
<dbReference type="Pfam" id="PF02671">
    <property type="entry name" value="PAH"/>
    <property type="match status" value="3"/>
</dbReference>
<dbReference type="SUPFAM" id="SSF47762">
    <property type="entry name" value="PAH2 domain"/>
    <property type="match status" value="3"/>
</dbReference>
<dbReference type="GO" id="GO:0003714">
    <property type="term" value="F:transcription corepressor activity"/>
    <property type="evidence" value="ECO:0007669"/>
    <property type="project" value="InterPro"/>
</dbReference>
<feature type="compositionally biased region" description="Basic and acidic residues" evidence="8">
    <location>
        <begin position="965"/>
        <end position="974"/>
    </location>
</feature>
<evidence type="ECO:0000259" key="9">
    <source>
        <dbReference type="SMART" id="SM00761"/>
    </source>
</evidence>
<dbReference type="Proteomes" id="UP001293254">
    <property type="component" value="Unassembled WGS sequence"/>
</dbReference>
<sequence length="1464" mass="165745">MKRLRDDVFVNPQFKRPFGPSSRVESYGLPNPPGGNSNGGVGGGNLNGGVGGSGSSTGVAAVGAQKLTTNDALSYLKEVKDMFQDQREKYDRFLDVMKDFKAQRIDTAGVIARVKELFKGHPNLILGFNTFLPKGYEITLTDEEEAPPKRTVEFEEAISFVNKIKKRFQHDDHVYKSFLDILNMYRKEHKGITEVYQEVAALFDDHPDLLDEFTRFLPDTSATVSGPQASFGRHSFHRYDEKSSVMPMMRQSHMDKQRLQRDRIMGPKGERDLSVERHDMDDDKTVVKLHKEQKKHIEKENRDKRNRDQDDRDPENNGEFSMHRLSDKRKSARKVEDFGGNLNLASCDDKDASKSTYSHEFTFCEKVKERLRSADDYQAFLKCLHIYSTEIITRKELQSLVADLLGKYPDLMDGFNEFLERCERIDGFLAGVMGKKTLWNEGNSSKALRIEDKEKEQKREVEVGKEKDKYNLKYWGKSIQELDLSNCQRCSPSYRLLPEDYPIPTASQRSELGSQVLNDHWVSVTSGSEDYSFKHMRRNQYEESLFRCEDDRFELDMLLESVGTTAKRVEELLNSFINNSIGSDSPIRVEDHFTALNLRCIERLYGDHGLDVLDILRKNPSVALPVILTRLKQKQEEWTKCRSDFNKVWAEIYSKNHYKSLDHRSFYFKQQDSKNLSTKSLVAEIKEIKEKRQREDDVLLSIAAGSRHSIIPDIEFEYSDNEIHEDVYKIIKYSCEEVCSTKEQLNKVLRFWTTFLEPMLGVHSRPCASEASEDNGASKDRTGTTTVKSIVENENSLNVDATATGLKQPKSNCNGDSTTSPERVNFNTIGYTNADASAKGLAVASGERSTSSVIAVTSGSDSNHVQGRGANSSRMNNGHIEESNGVKPITDERLSSEVAETLILNQLANGEVAEGSRLTGRHEDSIDPSKNEKEEGELSPNGDFEDNFDAYQDGSSQALSKKNRSSHEEVRPDAAGENDVDADDEDSENGSEAGEDVSGSESAADECSREEHEEEEDGEHDLDGKAESEGEAENTSEAHIGVDGASVPQSDCFLLTCKPLSKHVASPSVHDEKKDQRVFYGNDTFYVLFRLHQMLYERILSAKVNSVSGESKWRTTKDPSSDSYARFMRALFSLLDGSSDNAKFEDDCRSLIGNQSYVLFTLDKLIYKLVKQLQTVSSDEMDYKLLQLYEYESSRKPDKYVDSVYYENVHVLLHDENIYRLECTSSPTRLSIQLMDDGNEKSEVLAVSVDPNFASYLHNDYLSVHGKKESSAIMLERNMRNYANLDESTALCMATEKVQIMNGLECKMSATSFKISYVLDTEDYFIRLGRRRDNSDVLLDDVRDTDGIVKSAPAVFSFLHSQIPIRVNSDLMASSTTLKRWLRPEVYPLFAAVGVAVGICGMQLVRNICINPEVRVTKENRAAGVLDNFAEGEKYAEHALRKYVRNRAPEIMPSINSFFTDPKY</sequence>
<keyword evidence="11" id="KW-1185">Reference proteome</keyword>
<dbReference type="EMBL" id="JACGWO010000005">
    <property type="protein sequence ID" value="KAK4426173.1"/>
    <property type="molecule type" value="Genomic_DNA"/>
</dbReference>
<reference evidence="10" key="1">
    <citation type="submission" date="2020-06" db="EMBL/GenBank/DDBJ databases">
        <authorList>
            <person name="Li T."/>
            <person name="Hu X."/>
            <person name="Zhang T."/>
            <person name="Song X."/>
            <person name="Zhang H."/>
            <person name="Dai N."/>
            <person name="Sheng W."/>
            <person name="Hou X."/>
            <person name="Wei L."/>
        </authorList>
    </citation>
    <scope>NUCLEOTIDE SEQUENCE</scope>
    <source>
        <strain evidence="10">3651</strain>
        <tissue evidence="10">Leaf</tissue>
    </source>
</reference>
<reference evidence="10" key="2">
    <citation type="journal article" date="2024" name="Plant">
        <title>Genomic evolution and insights into agronomic trait innovations of Sesamum species.</title>
        <authorList>
            <person name="Miao H."/>
            <person name="Wang L."/>
            <person name="Qu L."/>
            <person name="Liu H."/>
            <person name="Sun Y."/>
            <person name="Le M."/>
            <person name="Wang Q."/>
            <person name="Wei S."/>
            <person name="Zheng Y."/>
            <person name="Lin W."/>
            <person name="Duan Y."/>
            <person name="Cao H."/>
            <person name="Xiong S."/>
            <person name="Wang X."/>
            <person name="Wei L."/>
            <person name="Li C."/>
            <person name="Ma Q."/>
            <person name="Ju M."/>
            <person name="Zhao R."/>
            <person name="Li G."/>
            <person name="Mu C."/>
            <person name="Tian Q."/>
            <person name="Mei H."/>
            <person name="Zhang T."/>
            <person name="Gao T."/>
            <person name="Zhang H."/>
        </authorList>
    </citation>
    <scope>NUCLEOTIDE SEQUENCE</scope>
    <source>
        <strain evidence="10">3651</strain>
    </source>
</reference>
<evidence type="ECO:0000256" key="5">
    <source>
        <dbReference type="ARBA" id="ARBA00023163"/>
    </source>
</evidence>
<evidence type="ECO:0000256" key="4">
    <source>
        <dbReference type="ARBA" id="ARBA00023015"/>
    </source>
</evidence>
<feature type="compositionally biased region" description="Basic and acidic residues" evidence="8">
    <location>
        <begin position="920"/>
        <end position="933"/>
    </location>
</feature>
<feature type="region of interest" description="Disordered" evidence="8">
    <location>
        <begin position="856"/>
        <end position="885"/>
    </location>
</feature>
<dbReference type="InterPro" id="IPR003822">
    <property type="entry name" value="PAH"/>
</dbReference>
<dbReference type="InterPro" id="IPR010530">
    <property type="entry name" value="B12D"/>
</dbReference>
<keyword evidence="3" id="KW-0677">Repeat</keyword>
<feature type="compositionally biased region" description="Polar residues" evidence="8">
    <location>
        <begin position="856"/>
        <end position="876"/>
    </location>
</feature>
<keyword evidence="5" id="KW-0804">Transcription</keyword>
<evidence type="ECO:0000256" key="7">
    <source>
        <dbReference type="PROSITE-ProRule" id="PRU00810"/>
    </source>
</evidence>
<feature type="region of interest" description="Disordered" evidence="8">
    <location>
        <begin position="243"/>
        <end position="332"/>
    </location>
</feature>
<comment type="caution">
    <text evidence="10">The sequence shown here is derived from an EMBL/GenBank/DDBJ whole genome shotgun (WGS) entry which is preliminary data.</text>
</comment>
<feature type="region of interest" description="Disordered" evidence="8">
    <location>
        <begin position="914"/>
        <end position="1043"/>
    </location>
</feature>
<dbReference type="Pfam" id="PF16879">
    <property type="entry name" value="Sin3a_C"/>
    <property type="match status" value="1"/>
</dbReference>
<evidence type="ECO:0000313" key="10">
    <source>
        <dbReference type="EMBL" id="KAK4426173.1"/>
    </source>
</evidence>
<feature type="compositionally biased region" description="Gly residues" evidence="8">
    <location>
        <begin position="36"/>
        <end position="49"/>
    </location>
</feature>
<protein>
    <submittedName>
        <fullName evidence="10">Paired amphipathic helix protein Sin3-like 2</fullName>
    </submittedName>
</protein>
<dbReference type="FunFam" id="1.20.1160.11:FF:000003">
    <property type="entry name" value="Paired amphipathic helix SIN3-like protein"/>
    <property type="match status" value="1"/>
</dbReference>
<feature type="compositionally biased region" description="Basic and acidic residues" evidence="8">
    <location>
        <begin position="252"/>
        <end position="310"/>
    </location>
</feature>
<dbReference type="PANTHER" id="PTHR12346:SF8">
    <property type="entry name" value="PAIRED AMPHIPATHIC HELIX PROTEIN SIN3-LIKE 2"/>
    <property type="match status" value="1"/>
</dbReference>
<dbReference type="GO" id="GO:0000785">
    <property type="term" value="C:chromatin"/>
    <property type="evidence" value="ECO:0007669"/>
    <property type="project" value="TreeGrafter"/>
</dbReference>
<dbReference type="InterPro" id="IPR013194">
    <property type="entry name" value="HDAC_interact_dom"/>
</dbReference>
<dbReference type="Pfam" id="PF06522">
    <property type="entry name" value="B12D"/>
    <property type="match status" value="1"/>
</dbReference>
<feature type="domain" description="Histone deacetylase interacting" evidence="9">
    <location>
        <begin position="486"/>
        <end position="586"/>
    </location>
</feature>
<evidence type="ECO:0000313" key="11">
    <source>
        <dbReference type="Proteomes" id="UP001293254"/>
    </source>
</evidence>
<evidence type="ECO:0000256" key="3">
    <source>
        <dbReference type="ARBA" id="ARBA00022737"/>
    </source>
</evidence>
<dbReference type="FunFam" id="1.20.1160.11:FF:000001">
    <property type="entry name" value="Paired amphipathic helix protein Sin3"/>
    <property type="match status" value="1"/>
</dbReference>
<dbReference type="GO" id="GO:0000118">
    <property type="term" value="C:histone deacetylase complex"/>
    <property type="evidence" value="ECO:0007669"/>
    <property type="project" value="TreeGrafter"/>
</dbReference>
<dbReference type="PROSITE" id="PS51477">
    <property type="entry name" value="PAH"/>
    <property type="match status" value="3"/>
</dbReference>
<feature type="region of interest" description="Disordered" evidence="8">
    <location>
        <begin position="15"/>
        <end position="49"/>
    </location>
</feature>